<comment type="caution">
    <text evidence="1">The sequence shown here is derived from an EMBL/GenBank/DDBJ whole genome shotgun (WGS) entry which is preliminary data.</text>
</comment>
<organism evidence="1 2">
    <name type="scientific">Melastoma candidum</name>
    <dbReference type="NCBI Taxonomy" id="119954"/>
    <lineage>
        <taxon>Eukaryota</taxon>
        <taxon>Viridiplantae</taxon>
        <taxon>Streptophyta</taxon>
        <taxon>Embryophyta</taxon>
        <taxon>Tracheophyta</taxon>
        <taxon>Spermatophyta</taxon>
        <taxon>Magnoliopsida</taxon>
        <taxon>eudicotyledons</taxon>
        <taxon>Gunneridae</taxon>
        <taxon>Pentapetalae</taxon>
        <taxon>rosids</taxon>
        <taxon>malvids</taxon>
        <taxon>Myrtales</taxon>
        <taxon>Melastomataceae</taxon>
        <taxon>Melastomatoideae</taxon>
        <taxon>Melastomateae</taxon>
        <taxon>Melastoma</taxon>
    </lineage>
</organism>
<gene>
    <name evidence="1" type="ORF">MLD38_025501</name>
</gene>
<accession>A0ACB9NXC3</accession>
<evidence type="ECO:0000313" key="1">
    <source>
        <dbReference type="EMBL" id="KAI4340691.1"/>
    </source>
</evidence>
<proteinExistence type="predicted"/>
<protein>
    <submittedName>
        <fullName evidence="1">Uncharacterized protein</fullName>
    </submittedName>
</protein>
<evidence type="ECO:0000313" key="2">
    <source>
        <dbReference type="Proteomes" id="UP001057402"/>
    </source>
</evidence>
<keyword evidence="2" id="KW-1185">Reference proteome</keyword>
<dbReference type="Proteomes" id="UP001057402">
    <property type="component" value="Chromosome 7"/>
</dbReference>
<reference evidence="2" key="1">
    <citation type="journal article" date="2023" name="Front. Plant Sci.">
        <title>Chromosomal-level genome assembly of Melastoma candidum provides insights into trichome evolution.</title>
        <authorList>
            <person name="Zhong Y."/>
            <person name="Wu W."/>
            <person name="Sun C."/>
            <person name="Zou P."/>
            <person name="Liu Y."/>
            <person name="Dai S."/>
            <person name="Zhou R."/>
        </authorList>
    </citation>
    <scope>NUCLEOTIDE SEQUENCE [LARGE SCALE GENOMIC DNA]</scope>
</reference>
<name>A0ACB9NXC3_9MYRT</name>
<sequence length="165" mass="18791">MSALCENTGADVTQVSYAVGKDSRIGPKFLNASVGFGGSCFQKDILNLVYICECNGLPEVAEYWRQVIKINDYQKSWAYTGDIVTGKLLEHWRQVEDFQEELLSSTRLRGRRFTCHNSFLGSNYVTVRHYWPGLVEQVPQIQNEGKLEALALWVFVNRDDDLFGT</sequence>
<dbReference type="EMBL" id="CM042886">
    <property type="protein sequence ID" value="KAI4340691.1"/>
    <property type="molecule type" value="Genomic_DNA"/>
</dbReference>